<evidence type="ECO:0000313" key="1">
    <source>
        <dbReference type="EMBL" id="CAL1284431.1"/>
    </source>
</evidence>
<keyword evidence="2" id="KW-1185">Reference proteome</keyword>
<protein>
    <submittedName>
        <fullName evidence="1">Uncharacterized protein</fullName>
    </submittedName>
</protein>
<evidence type="ECO:0000313" key="2">
    <source>
        <dbReference type="Proteomes" id="UP001497382"/>
    </source>
</evidence>
<dbReference type="EMBL" id="CAXIEN010000179">
    <property type="protein sequence ID" value="CAL1284431.1"/>
    <property type="molecule type" value="Genomic_DNA"/>
</dbReference>
<dbReference type="AlphaFoldDB" id="A0AAV2AK99"/>
<accession>A0AAV2AK99</accession>
<dbReference type="Proteomes" id="UP001497382">
    <property type="component" value="Unassembled WGS sequence"/>
</dbReference>
<gene>
    <name evidence="1" type="ORF">LARSCL_LOCUS13143</name>
</gene>
<sequence>MHTQFLQPSTPQAVWTFSTIVNYVREYVFTGNQQMNLSKEIYLFLIVSA</sequence>
<comment type="caution">
    <text evidence="1">The sequence shown here is derived from an EMBL/GenBank/DDBJ whole genome shotgun (WGS) entry which is preliminary data.</text>
</comment>
<feature type="non-terminal residue" evidence="1">
    <location>
        <position position="49"/>
    </location>
</feature>
<name>A0AAV2AK99_9ARAC</name>
<reference evidence="1 2" key="1">
    <citation type="submission" date="2024-04" db="EMBL/GenBank/DDBJ databases">
        <authorList>
            <person name="Rising A."/>
            <person name="Reimegard J."/>
            <person name="Sonavane S."/>
            <person name="Akerstrom W."/>
            <person name="Nylinder S."/>
            <person name="Hedman E."/>
            <person name="Kallberg Y."/>
        </authorList>
    </citation>
    <scope>NUCLEOTIDE SEQUENCE [LARGE SCALE GENOMIC DNA]</scope>
</reference>
<organism evidence="1 2">
    <name type="scientific">Larinioides sclopetarius</name>
    <dbReference type="NCBI Taxonomy" id="280406"/>
    <lineage>
        <taxon>Eukaryota</taxon>
        <taxon>Metazoa</taxon>
        <taxon>Ecdysozoa</taxon>
        <taxon>Arthropoda</taxon>
        <taxon>Chelicerata</taxon>
        <taxon>Arachnida</taxon>
        <taxon>Araneae</taxon>
        <taxon>Araneomorphae</taxon>
        <taxon>Entelegynae</taxon>
        <taxon>Araneoidea</taxon>
        <taxon>Araneidae</taxon>
        <taxon>Larinioides</taxon>
    </lineage>
</organism>
<proteinExistence type="predicted"/>